<dbReference type="InterPro" id="IPR023612">
    <property type="entry name" value="Peptidase_M4"/>
</dbReference>
<name>A0ABY4B0M9_9BACT</name>
<dbReference type="PANTHER" id="PTHR33794">
    <property type="entry name" value="BACILLOLYSIN"/>
    <property type="match status" value="1"/>
</dbReference>
<dbReference type="CDD" id="cd09597">
    <property type="entry name" value="M4_TLP"/>
    <property type="match status" value="1"/>
</dbReference>
<dbReference type="InterPro" id="IPR008979">
    <property type="entry name" value="Galactose-bd-like_sf"/>
</dbReference>
<comment type="similarity">
    <text evidence="1">Belongs to the peptidase M4 family.</text>
</comment>
<proteinExistence type="inferred from homology"/>
<organism evidence="10 11">
    <name type="scientific">Hymenobacter monticola</name>
    <dbReference type="NCBI Taxonomy" id="1705399"/>
    <lineage>
        <taxon>Bacteria</taxon>
        <taxon>Pseudomonadati</taxon>
        <taxon>Bacteroidota</taxon>
        <taxon>Cytophagia</taxon>
        <taxon>Cytophagales</taxon>
        <taxon>Hymenobacteraceae</taxon>
        <taxon>Hymenobacter</taxon>
    </lineage>
</organism>
<sequence length="1568" mass="164211">MIQPLRAGLLGALPLLAAAAVSAQTLSTDGTPQLRVLSDKSAAALRQLPTDSRQLLRQELGLRPADDVRALRVETDELGQRHERFQQYFNGVKVEHGVYTVHREAGVLSGELKPVPAALSTKPVLSAAVALQRGLASVGARRYMWDDAAEEANIKRETGNSAATYRPAGELVLVEDYRVADAARRPLVLAWKFNIYAQQPESRAWVYVDARTGDVVLKDDIIKHAKGLVPAGTAVAHAAPAARPAGVRGAKSTATGTFATRYIGSRQVATDLFNGSYRLRDYTRAAGIETFNLRNGTNLAAGTDFTDLDNNWTAAEFNNAAKDNAALDAHFGSTQVYDYWMTVHGRNSWDGAGGKLTNYVHFSSNYDNANWNGSAMRYGDGATTFFPLTALDVCAHETGHGVCQATAGLVYMNESGALNEGFSDIWGATIENYVDPTKQTWIVGEDICRTAAGLRSMINPLSTAVLSPCPANYKGQRWGFGTADNGGVHTNSGVLNHWYYILTVGKTGVNEQQQAYNVTGLGFLKAARIAYRAERLYLTPNSDYRSARMFTIQAAADLYGAGSAEVQAVTDAWFAVGLGNSSAAPAGAQAQCPTDDAAVLTATASASSVCAGSAVRLTATATYPNTRRMRNPAVVSVPDGSTAYTSIIAYSTVITSGATYQHGLENIYRNYSDLKGVRVRLNHAQPSQVALRLAVRTSAGTTTYVNLASALPTAPAGSAPVALDLTFSDAATAALPVTVSGTTLTGTYTPAASFASLAPSGTLTTINLEVMDNQVGSAGTVELVELLFNRLSTDVPAVRWTGPGLDATGLTATVLPTVPATGGSATYRYTVLASDPYYGCTSAQDVSVTVSQPVLQAAATQADVCADRGQAFGAVGLRVTADDSVANQLYTWTGPAGYNAAGKRVSATPATAGRLRYTVTTATPGTNCANQQTVSVVARRQTAAAPAGIDSVACVGGAARLRSRLFENQLAGPYQFTGSVQIPDNNPTGVRIPLVVAGSAESFFDLRGIRVSITHTYTGDLTLYVEAPDGTRVLLSNMRGAAGQNYQNTLFIDSVGARSLGAGAAPFTGTWQVDEPTGFAKLRNAPQAGTWNLFVVDAGPTDVGPVTAWSLVTRDNNVTWTGPNGITAVGSDVRAAVPATPGRYRYIGITTAGGCTFRDTVSVRVAPGPQWQRRQSTDLALAANWTCLPTPTTDAEVRGATGAQPVLTTGMVQVRNLTLRAGTALALNGGTLEVYGTLTLEAGATIGGIDGTLSLRGAAVTISAPNASSLNVPNLLVNLPAATDTARLAQFLTVNAAAVMQRGILKTTQLALLSLSGTGTGITETADSYVSGYVATARQLQPNSSQNFGGIGITATVAGAVTPGTVNVLRVTDRAIGRAPARTSIRRYYSLSYPQTTLASATMRLSYRDAELNGLNEADLQPFAAAAITSAPIQAPTSGWTPYARTGQSSALNYVDFGGPVQATWTLSTPAAMLPTRSAVATNFGVQALPVPFGADGFSLALQVTKAPRVASVALYDLTGRLLVQRPLAVASGLSAVALPEAGRLAAGVYVVRVVLDGEIQTLRVTRE</sequence>
<keyword evidence="6" id="KW-0862">Zinc</keyword>
<feature type="domain" description="P/Homo B" evidence="9">
    <location>
        <begin position="971"/>
        <end position="1119"/>
    </location>
</feature>
<accession>A0ABY4B0M9</accession>
<evidence type="ECO:0000256" key="1">
    <source>
        <dbReference type="ARBA" id="ARBA00009388"/>
    </source>
</evidence>
<evidence type="ECO:0000256" key="7">
    <source>
        <dbReference type="ARBA" id="ARBA00023049"/>
    </source>
</evidence>
<dbReference type="InterPro" id="IPR027268">
    <property type="entry name" value="Peptidase_M4/M1_CTD_sf"/>
</dbReference>
<evidence type="ECO:0000256" key="3">
    <source>
        <dbReference type="ARBA" id="ARBA00022723"/>
    </source>
</evidence>
<dbReference type="PRINTS" id="PR00730">
    <property type="entry name" value="THERMOLYSIN"/>
</dbReference>
<dbReference type="InterPro" id="IPR026444">
    <property type="entry name" value="Secre_tail"/>
</dbReference>
<evidence type="ECO:0000256" key="2">
    <source>
        <dbReference type="ARBA" id="ARBA00022670"/>
    </source>
</evidence>
<keyword evidence="5" id="KW-0378">Hydrolase</keyword>
<dbReference type="InterPro" id="IPR011096">
    <property type="entry name" value="FTP_domain"/>
</dbReference>
<dbReference type="PANTHER" id="PTHR33794:SF1">
    <property type="entry name" value="BACILLOLYSIN"/>
    <property type="match status" value="1"/>
</dbReference>
<dbReference type="InterPro" id="IPR001570">
    <property type="entry name" value="Peptidase_M4_C_domain"/>
</dbReference>
<feature type="chain" id="PRO_5046682159" evidence="8">
    <location>
        <begin position="24"/>
        <end position="1568"/>
    </location>
</feature>
<keyword evidence="11" id="KW-1185">Reference proteome</keyword>
<dbReference type="InterPro" id="IPR050728">
    <property type="entry name" value="Zinc_Metalloprotease_M4"/>
</dbReference>
<dbReference type="InterPro" id="IPR013856">
    <property type="entry name" value="Peptidase_M4_domain"/>
</dbReference>
<evidence type="ECO:0000256" key="6">
    <source>
        <dbReference type="ARBA" id="ARBA00022833"/>
    </source>
</evidence>
<keyword evidence="7" id="KW-0482">Metalloprotease</keyword>
<dbReference type="EMBL" id="CP094534">
    <property type="protein sequence ID" value="UOE32339.1"/>
    <property type="molecule type" value="Genomic_DNA"/>
</dbReference>
<evidence type="ECO:0000256" key="5">
    <source>
        <dbReference type="ARBA" id="ARBA00022801"/>
    </source>
</evidence>
<dbReference type="SUPFAM" id="SSF55486">
    <property type="entry name" value="Metalloproteases ('zincins'), catalytic domain"/>
    <property type="match status" value="1"/>
</dbReference>
<dbReference type="Pfam" id="PF07504">
    <property type="entry name" value="FTP"/>
    <property type="match status" value="1"/>
</dbReference>
<dbReference type="Proteomes" id="UP000831390">
    <property type="component" value="Chromosome"/>
</dbReference>
<dbReference type="Pfam" id="PF01483">
    <property type="entry name" value="P_proprotein"/>
    <property type="match status" value="1"/>
</dbReference>
<dbReference type="NCBIfam" id="TIGR04183">
    <property type="entry name" value="Por_Secre_tail"/>
    <property type="match status" value="1"/>
</dbReference>
<keyword evidence="2" id="KW-0645">Protease</keyword>
<feature type="signal peptide" evidence="8">
    <location>
        <begin position="1"/>
        <end position="23"/>
    </location>
</feature>
<dbReference type="PROSITE" id="PS51829">
    <property type="entry name" value="P_HOMO_B"/>
    <property type="match status" value="1"/>
</dbReference>
<evidence type="ECO:0000313" key="10">
    <source>
        <dbReference type="EMBL" id="UOE32339.1"/>
    </source>
</evidence>
<evidence type="ECO:0000313" key="11">
    <source>
        <dbReference type="Proteomes" id="UP000831390"/>
    </source>
</evidence>
<evidence type="ECO:0000256" key="8">
    <source>
        <dbReference type="SAM" id="SignalP"/>
    </source>
</evidence>
<dbReference type="Pfam" id="PF01447">
    <property type="entry name" value="Peptidase_M4"/>
    <property type="match status" value="1"/>
</dbReference>
<dbReference type="Pfam" id="PF02868">
    <property type="entry name" value="Peptidase_M4_C"/>
    <property type="match status" value="1"/>
</dbReference>
<evidence type="ECO:0000256" key="4">
    <source>
        <dbReference type="ARBA" id="ARBA00022729"/>
    </source>
</evidence>
<dbReference type="Gene3D" id="1.10.390.10">
    <property type="entry name" value="Neutral Protease Domain 2"/>
    <property type="match status" value="1"/>
</dbReference>
<dbReference type="Gene3D" id="2.60.120.260">
    <property type="entry name" value="Galactose-binding domain-like"/>
    <property type="match status" value="1"/>
</dbReference>
<keyword evidence="4 8" id="KW-0732">Signal</keyword>
<dbReference type="Gene3D" id="3.10.170.10">
    <property type="match status" value="1"/>
</dbReference>
<evidence type="ECO:0000259" key="9">
    <source>
        <dbReference type="PROSITE" id="PS51829"/>
    </source>
</evidence>
<keyword evidence="3" id="KW-0479">Metal-binding</keyword>
<gene>
    <name evidence="10" type="ORF">MTP16_14490</name>
</gene>
<reference evidence="10 11" key="1">
    <citation type="submission" date="2022-03" db="EMBL/GenBank/DDBJ databases">
        <title>Hymenobactersp. isolated from the air.</title>
        <authorList>
            <person name="Won M."/>
            <person name="Kwon S.-W."/>
        </authorList>
    </citation>
    <scope>NUCLEOTIDE SEQUENCE [LARGE SCALE GENOMIC DNA]</scope>
    <source>
        <strain evidence="10 11">KACC 22596</strain>
    </source>
</reference>
<dbReference type="SUPFAM" id="SSF49785">
    <property type="entry name" value="Galactose-binding domain-like"/>
    <property type="match status" value="1"/>
</dbReference>
<dbReference type="Gene3D" id="3.10.450.490">
    <property type="match status" value="1"/>
</dbReference>
<protein>
    <submittedName>
        <fullName evidence="10">M4 family metallopeptidase</fullName>
    </submittedName>
</protein>
<dbReference type="InterPro" id="IPR002884">
    <property type="entry name" value="P_dom"/>
</dbReference>
<dbReference type="RefSeq" id="WP_243510676.1">
    <property type="nucleotide sequence ID" value="NZ_CP094534.1"/>
</dbReference>